<reference evidence="1" key="2">
    <citation type="journal article" date="2015" name="Data Brief">
        <title>Shoot transcriptome of the giant reed, Arundo donax.</title>
        <authorList>
            <person name="Barrero R.A."/>
            <person name="Guerrero F.D."/>
            <person name="Moolhuijzen P."/>
            <person name="Goolsby J.A."/>
            <person name="Tidwell J."/>
            <person name="Bellgard S.E."/>
            <person name="Bellgard M.I."/>
        </authorList>
    </citation>
    <scope>NUCLEOTIDE SEQUENCE</scope>
    <source>
        <tissue evidence="1">Shoot tissue taken approximately 20 cm above the soil surface</tissue>
    </source>
</reference>
<proteinExistence type="predicted"/>
<dbReference type="EMBL" id="GBRH01182411">
    <property type="protein sequence ID" value="JAE15485.1"/>
    <property type="molecule type" value="Transcribed_RNA"/>
</dbReference>
<organism evidence="1">
    <name type="scientific">Arundo donax</name>
    <name type="common">Giant reed</name>
    <name type="synonym">Donax arundinaceus</name>
    <dbReference type="NCBI Taxonomy" id="35708"/>
    <lineage>
        <taxon>Eukaryota</taxon>
        <taxon>Viridiplantae</taxon>
        <taxon>Streptophyta</taxon>
        <taxon>Embryophyta</taxon>
        <taxon>Tracheophyta</taxon>
        <taxon>Spermatophyta</taxon>
        <taxon>Magnoliopsida</taxon>
        <taxon>Liliopsida</taxon>
        <taxon>Poales</taxon>
        <taxon>Poaceae</taxon>
        <taxon>PACMAD clade</taxon>
        <taxon>Arundinoideae</taxon>
        <taxon>Arundineae</taxon>
        <taxon>Arundo</taxon>
    </lineage>
</organism>
<protein>
    <submittedName>
        <fullName evidence="1">Uncharacterized protein</fullName>
    </submittedName>
</protein>
<name>A0A0A9FRM5_ARUDO</name>
<evidence type="ECO:0000313" key="1">
    <source>
        <dbReference type="EMBL" id="JAE15485.1"/>
    </source>
</evidence>
<sequence length="35" mass="4162">MFVKGQEEDCSTQFDDMDVHVLLKWLGVVLLTMFW</sequence>
<reference evidence="1" key="1">
    <citation type="submission" date="2014-09" db="EMBL/GenBank/DDBJ databases">
        <authorList>
            <person name="Magalhaes I.L.F."/>
            <person name="Oliveira U."/>
            <person name="Santos F.R."/>
            <person name="Vidigal T.H.D.A."/>
            <person name="Brescovit A.D."/>
            <person name="Santos A.J."/>
        </authorList>
    </citation>
    <scope>NUCLEOTIDE SEQUENCE</scope>
    <source>
        <tissue evidence="1">Shoot tissue taken approximately 20 cm above the soil surface</tissue>
    </source>
</reference>
<dbReference type="AlphaFoldDB" id="A0A0A9FRM5"/>
<accession>A0A0A9FRM5</accession>